<evidence type="ECO:0000313" key="2">
    <source>
        <dbReference type="EMBL" id="GEN81255.1"/>
    </source>
</evidence>
<dbReference type="OrthoDB" id="3292271at2"/>
<dbReference type="RefSeq" id="WP_146819915.1">
    <property type="nucleotide sequence ID" value="NZ_BJYK01000009.1"/>
</dbReference>
<sequence>MNPKKTVNRRRRLVAGGMIAASLSLAGAGAAIAAGRGAADDVPDPALAGDPVAQEPVEDAAAAAAYDAFWAAGYTSDDLVALAALWQLDQAETKVAAGQLLLAGEELPIAPGSSPVTETDSDGTDWSTLPDGYTREQYEAFWGAGYTADDLAALVALWNTDEIQTKATAGQMILDGQTVPVAPGSTTAAS</sequence>
<evidence type="ECO:0000256" key="1">
    <source>
        <dbReference type="SAM" id="SignalP"/>
    </source>
</evidence>
<dbReference type="AlphaFoldDB" id="A0A511Z1B9"/>
<keyword evidence="3" id="KW-1185">Reference proteome</keyword>
<comment type="caution">
    <text evidence="2">The sequence shown here is derived from an EMBL/GenBank/DDBJ whole genome shotgun (WGS) entry which is preliminary data.</text>
</comment>
<organism evidence="2 3">
    <name type="scientific">Actinotalea fermentans</name>
    <dbReference type="NCBI Taxonomy" id="43671"/>
    <lineage>
        <taxon>Bacteria</taxon>
        <taxon>Bacillati</taxon>
        <taxon>Actinomycetota</taxon>
        <taxon>Actinomycetes</taxon>
        <taxon>Micrococcales</taxon>
        <taxon>Cellulomonadaceae</taxon>
        <taxon>Actinotalea</taxon>
    </lineage>
</organism>
<name>A0A511Z1B9_9CELL</name>
<accession>A0A511Z1B9</accession>
<dbReference type="PROSITE" id="PS51318">
    <property type="entry name" value="TAT"/>
    <property type="match status" value="1"/>
</dbReference>
<feature type="chain" id="PRO_5021762751" evidence="1">
    <location>
        <begin position="34"/>
        <end position="190"/>
    </location>
</feature>
<feature type="signal peptide" evidence="1">
    <location>
        <begin position="1"/>
        <end position="33"/>
    </location>
</feature>
<dbReference type="EMBL" id="BJYK01000009">
    <property type="protein sequence ID" value="GEN81255.1"/>
    <property type="molecule type" value="Genomic_DNA"/>
</dbReference>
<dbReference type="InterPro" id="IPR006311">
    <property type="entry name" value="TAT_signal"/>
</dbReference>
<gene>
    <name evidence="2" type="ORF">AFE02nite_29890</name>
</gene>
<reference evidence="2 3" key="1">
    <citation type="submission" date="2019-07" db="EMBL/GenBank/DDBJ databases">
        <title>Whole genome shotgun sequence of Actinotalea fermentans NBRC 105374.</title>
        <authorList>
            <person name="Hosoyama A."/>
            <person name="Uohara A."/>
            <person name="Ohji S."/>
            <person name="Ichikawa N."/>
        </authorList>
    </citation>
    <scope>NUCLEOTIDE SEQUENCE [LARGE SCALE GENOMIC DNA]</scope>
    <source>
        <strain evidence="2 3">NBRC 105374</strain>
    </source>
</reference>
<proteinExistence type="predicted"/>
<dbReference type="Proteomes" id="UP000321484">
    <property type="component" value="Unassembled WGS sequence"/>
</dbReference>
<protein>
    <submittedName>
        <fullName evidence="2">Uncharacterized protein</fullName>
    </submittedName>
</protein>
<keyword evidence="1" id="KW-0732">Signal</keyword>
<evidence type="ECO:0000313" key="3">
    <source>
        <dbReference type="Proteomes" id="UP000321484"/>
    </source>
</evidence>